<name>A0A3M7SS54_BRAPC</name>
<accession>A0A3M7SS54</accession>
<comment type="caution">
    <text evidence="1">The sequence shown here is derived from an EMBL/GenBank/DDBJ whole genome shotgun (WGS) entry which is preliminary data.</text>
</comment>
<evidence type="ECO:0000313" key="2">
    <source>
        <dbReference type="Proteomes" id="UP000276133"/>
    </source>
</evidence>
<proteinExistence type="predicted"/>
<dbReference type="AlphaFoldDB" id="A0A3M7SS54"/>
<evidence type="ECO:0000313" key="1">
    <source>
        <dbReference type="EMBL" id="RNA38539.1"/>
    </source>
</evidence>
<reference evidence="1 2" key="1">
    <citation type="journal article" date="2018" name="Sci. Rep.">
        <title>Genomic signatures of local adaptation to the degree of environmental predictability in rotifers.</title>
        <authorList>
            <person name="Franch-Gras L."/>
            <person name="Hahn C."/>
            <person name="Garcia-Roger E.M."/>
            <person name="Carmona M.J."/>
            <person name="Serra M."/>
            <person name="Gomez A."/>
        </authorList>
    </citation>
    <scope>NUCLEOTIDE SEQUENCE [LARGE SCALE GENOMIC DNA]</scope>
    <source>
        <strain evidence="1">HYR1</strain>
    </source>
</reference>
<dbReference type="Proteomes" id="UP000276133">
    <property type="component" value="Unassembled WGS sequence"/>
</dbReference>
<organism evidence="1 2">
    <name type="scientific">Brachionus plicatilis</name>
    <name type="common">Marine rotifer</name>
    <name type="synonym">Brachionus muelleri</name>
    <dbReference type="NCBI Taxonomy" id="10195"/>
    <lineage>
        <taxon>Eukaryota</taxon>
        <taxon>Metazoa</taxon>
        <taxon>Spiralia</taxon>
        <taxon>Gnathifera</taxon>
        <taxon>Rotifera</taxon>
        <taxon>Eurotatoria</taxon>
        <taxon>Monogononta</taxon>
        <taxon>Pseudotrocha</taxon>
        <taxon>Ploima</taxon>
        <taxon>Brachionidae</taxon>
        <taxon>Brachionus</taxon>
    </lineage>
</organism>
<dbReference type="EMBL" id="REGN01000860">
    <property type="protein sequence ID" value="RNA38539.1"/>
    <property type="molecule type" value="Genomic_DNA"/>
</dbReference>
<sequence length="97" mass="11576">MTFQFYYFINFHVKDSVIQQSVSLTAILVQNAAKHNRISHCNNNESVYGKGIWFSKNNKRSCLNHINTCQYIFKKLFKKKKRQATFNYFSISHNLKY</sequence>
<gene>
    <name evidence="1" type="ORF">BpHYR1_016957</name>
</gene>
<protein>
    <submittedName>
        <fullName evidence="1">Uncharacterized protein</fullName>
    </submittedName>
</protein>
<keyword evidence="2" id="KW-1185">Reference proteome</keyword>